<keyword evidence="2" id="KW-1185">Reference proteome</keyword>
<reference evidence="1 2" key="1">
    <citation type="submission" date="2022-12" db="EMBL/GenBank/DDBJ databases">
        <title>Microbacterium terricola strain KV-448 chromosome, complete genome.</title>
        <authorList>
            <person name="Oshima T."/>
            <person name="Moriya T."/>
            <person name="Bessho Y."/>
        </authorList>
    </citation>
    <scope>NUCLEOTIDE SEQUENCE [LARGE SCALE GENOMIC DNA]</scope>
    <source>
        <strain evidence="1 2">KV-448</strain>
    </source>
</reference>
<organism evidence="1 2">
    <name type="scientific">Microbacterium terricola</name>
    <dbReference type="NCBI Taxonomy" id="344163"/>
    <lineage>
        <taxon>Bacteria</taxon>
        <taxon>Bacillati</taxon>
        <taxon>Actinomycetota</taxon>
        <taxon>Actinomycetes</taxon>
        <taxon>Micrococcales</taxon>
        <taxon>Microbacteriaceae</taxon>
        <taxon>Microbacterium</taxon>
    </lineage>
</organism>
<dbReference type="Proteomes" id="UP001317779">
    <property type="component" value="Chromosome"/>
</dbReference>
<evidence type="ECO:0000313" key="2">
    <source>
        <dbReference type="Proteomes" id="UP001317779"/>
    </source>
</evidence>
<dbReference type="Pfam" id="PF13822">
    <property type="entry name" value="ACC_epsilon"/>
    <property type="match status" value="1"/>
</dbReference>
<dbReference type="EMBL" id="AP027141">
    <property type="protein sequence ID" value="BDV30018.1"/>
    <property type="molecule type" value="Genomic_DNA"/>
</dbReference>
<accession>A0ABM8DWH5</accession>
<proteinExistence type="predicted"/>
<evidence type="ECO:0008006" key="3">
    <source>
        <dbReference type="Google" id="ProtNLM"/>
    </source>
</evidence>
<gene>
    <name evidence="1" type="ORF">Microterr_06780</name>
</gene>
<dbReference type="InterPro" id="IPR032716">
    <property type="entry name" value="ACC_epsilon"/>
</dbReference>
<name>A0ABM8DWH5_9MICO</name>
<dbReference type="RefSeq" id="WP_263796134.1">
    <property type="nucleotide sequence ID" value="NZ_AP027141.1"/>
</dbReference>
<sequence>MTAQDAGDLPVSAEVRRGAPTAEELGALIAVVTEHYARESADAVADEQPTTSAWMRTSRALRAPLRRDIGWGRFSG</sequence>
<evidence type="ECO:0000313" key="1">
    <source>
        <dbReference type="EMBL" id="BDV30018.1"/>
    </source>
</evidence>
<protein>
    <recommendedName>
        <fullName evidence="3">Acyl-CoA carboxylase subunit epsilon</fullName>
    </recommendedName>
</protein>